<keyword evidence="3" id="KW-1185">Reference proteome</keyword>
<evidence type="ECO:0000313" key="2">
    <source>
        <dbReference type="EMBL" id="RUS76726.1"/>
    </source>
</evidence>
<feature type="compositionally biased region" description="Polar residues" evidence="1">
    <location>
        <begin position="12"/>
        <end position="26"/>
    </location>
</feature>
<dbReference type="AlphaFoldDB" id="A0A3S0ZFZ4"/>
<protein>
    <submittedName>
        <fullName evidence="2">Uncharacterized protein</fullName>
    </submittedName>
</protein>
<proteinExistence type="predicted"/>
<feature type="compositionally biased region" description="Basic and acidic residues" evidence="1">
    <location>
        <begin position="221"/>
        <end position="231"/>
    </location>
</feature>
<accession>A0A3S0ZFZ4</accession>
<feature type="compositionally biased region" description="Basic and acidic residues" evidence="1">
    <location>
        <begin position="108"/>
        <end position="119"/>
    </location>
</feature>
<feature type="compositionally biased region" description="Polar residues" evidence="1">
    <location>
        <begin position="175"/>
        <end position="192"/>
    </location>
</feature>
<feature type="compositionally biased region" description="Polar residues" evidence="1">
    <location>
        <begin position="76"/>
        <end position="95"/>
    </location>
</feature>
<evidence type="ECO:0000313" key="3">
    <source>
        <dbReference type="Proteomes" id="UP000271974"/>
    </source>
</evidence>
<gene>
    <name evidence="2" type="ORF">EGW08_015506</name>
</gene>
<feature type="region of interest" description="Disordered" evidence="1">
    <location>
        <begin position="265"/>
        <end position="358"/>
    </location>
</feature>
<feature type="compositionally biased region" description="Polar residues" evidence="1">
    <location>
        <begin position="332"/>
        <end position="342"/>
    </location>
</feature>
<sequence length="390" mass="42114">MAKGYVRAWAEQINQHGPPSGGNSSQEPEEDGTVGVQALVKKLSQSSNKTDWQTVDLNGKEFSSSAAQESGAFTGERNSPQSASEAKNTIRNDVFQSIIKAADKKKKSTLDVKHTDETAKGVCSPLHSQENGQKKLSPASAKKNLQPVISKTLERLNIDCAPGSNLNPGNEAKCSPTSPQRKTSASWSSSVESPHHRSYRHISPPLEKPKLSPKPKPPVDYSRKPSLDLTKKNIKRPSLPSQALISTTAQSELQQHLSVFKCSASNASSQSSSPSSPSSYLPQESSQDLVYQNLENVSESGSKSEKTDAIDNDVFLPQSQSDVSSVPQISVTVTQESSNPNTEPCLRLRSSAGRTSAASQYRESVLKTIYDNSPPLDVAELFDSSWSDSD</sequence>
<feature type="compositionally biased region" description="Low complexity" evidence="1">
    <location>
        <begin position="265"/>
        <end position="287"/>
    </location>
</feature>
<dbReference type="Proteomes" id="UP000271974">
    <property type="component" value="Unassembled WGS sequence"/>
</dbReference>
<comment type="caution">
    <text evidence="2">The sequence shown here is derived from an EMBL/GenBank/DDBJ whole genome shotgun (WGS) entry which is preliminary data.</text>
</comment>
<evidence type="ECO:0000256" key="1">
    <source>
        <dbReference type="SAM" id="MobiDB-lite"/>
    </source>
</evidence>
<feature type="compositionally biased region" description="Polar residues" evidence="1">
    <location>
        <begin position="288"/>
        <end position="301"/>
    </location>
</feature>
<reference evidence="2 3" key="1">
    <citation type="submission" date="2019-01" db="EMBL/GenBank/DDBJ databases">
        <title>A draft genome assembly of the solar-powered sea slug Elysia chlorotica.</title>
        <authorList>
            <person name="Cai H."/>
            <person name="Li Q."/>
            <person name="Fang X."/>
            <person name="Li J."/>
            <person name="Curtis N.E."/>
            <person name="Altenburger A."/>
            <person name="Shibata T."/>
            <person name="Feng M."/>
            <person name="Maeda T."/>
            <person name="Schwartz J.A."/>
            <person name="Shigenobu S."/>
            <person name="Lundholm N."/>
            <person name="Nishiyama T."/>
            <person name="Yang H."/>
            <person name="Hasebe M."/>
            <person name="Li S."/>
            <person name="Pierce S.K."/>
            <person name="Wang J."/>
        </authorList>
    </citation>
    <scope>NUCLEOTIDE SEQUENCE [LARGE SCALE GENOMIC DNA]</scope>
    <source>
        <strain evidence="2">EC2010</strain>
        <tissue evidence="2">Whole organism of an adult</tissue>
    </source>
</reference>
<feature type="compositionally biased region" description="Polar residues" evidence="1">
    <location>
        <begin position="43"/>
        <end position="68"/>
    </location>
</feature>
<feature type="compositionally biased region" description="Low complexity" evidence="1">
    <location>
        <begin position="318"/>
        <end position="331"/>
    </location>
</feature>
<feature type="non-terminal residue" evidence="2">
    <location>
        <position position="390"/>
    </location>
</feature>
<name>A0A3S0ZFZ4_ELYCH</name>
<organism evidence="2 3">
    <name type="scientific">Elysia chlorotica</name>
    <name type="common">Eastern emerald elysia</name>
    <name type="synonym">Sea slug</name>
    <dbReference type="NCBI Taxonomy" id="188477"/>
    <lineage>
        <taxon>Eukaryota</taxon>
        <taxon>Metazoa</taxon>
        <taxon>Spiralia</taxon>
        <taxon>Lophotrochozoa</taxon>
        <taxon>Mollusca</taxon>
        <taxon>Gastropoda</taxon>
        <taxon>Heterobranchia</taxon>
        <taxon>Euthyneura</taxon>
        <taxon>Panpulmonata</taxon>
        <taxon>Sacoglossa</taxon>
        <taxon>Placobranchoidea</taxon>
        <taxon>Plakobranchidae</taxon>
        <taxon>Elysia</taxon>
    </lineage>
</organism>
<dbReference type="EMBL" id="RQTK01000640">
    <property type="protein sequence ID" value="RUS76726.1"/>
    <property type="molecule type" value="Genomic_DNA"/>
</dbReference>
<feature type="region of interest" description="Disordered" evidence="1">
    <location>
        <begin position="1"/>
        <end position="241"/>
    </location>
</feature>